<evidence type="ECO:0000256" key="1">
    <source>
        <dbReference type="SAM" id="MobiDB-lite"/>
    </source>
</evidence>
<keyword evidence="2" id="KW-0732">Signal</keyword>
<gene>
    <name evidence="3" type="ORF">BSK47_31465</name>
</gene>
<dbReference type="EMBL" id="MPTO01000053">
    <property type="protein sequence ID" value="OME10018.1"/>
    <property type="molecule type" value="Genomic_DNA"/>
</dbReference>
<feature type="region of interest" description="Disordered" evidence="1">
    <location>
        <begin position="94"/>
        <end position="113"/>
    </location>
</feature>
<dbReference type="AlphaFoldDB" id="A0AB36J7U9"/>
<evidence type="ECO:0008006" key="5">
    <source>
        <dbReference type="Google" id="ProtNLM"/>
    </source>
</evidence>
<dbReference type="Proteomes" id="UP000187323">
    <property type="component" value="Unassembled WGS sequence"/>
</dbReference>
<dbReference type="RefSeq" id="WP_076138976.1">
    <property type="nucleotide sequence ID" value="NZ_MPTO01000053.1"/>
</dbReference>
<name>A0AB36J7U9_9BACL</name>
<reference evidence="3 4" key="1">
    <citation type="submission" date="2016-10" db="EMBL/GenBank/DDBJ databases">
        <title>Paenibacillus species isolates.</title>
        <authorList>
            <person name="Beno S.M."/>
        </authorList>
    </citation>
    <scope>NUCLEOTIDE SEQUENCE [LARGE SCALE GENOMIC DNA]</scope>
    <source>
        <strain evidence="3 4">FSL H7-0918</strain>
    </source>
</reference>
<protein>
    <recommendedName>
        <fullName evidence="5">Lipoprotein</fullName>
    </recommendedName>
</protein>
<sequence length="278" mass="31688">MLRKFLSVVLFAAILTSCSSKVETNQVSSPAETVKSSVQSLDSLYNEAKGYYESGEYNNLLSVGDKLHVAYPDDLKTKEVLTWTTELYKETSNEVDDALTSPSPDEVEPTKSPEEIKQALSGLRERKDEVREISFFYAQSTSEFVDENDVYVYFSKSKDGVISNPRFKIQYAGDDWIFIDKYTINADGEIFEVTPEYSEVVRDNNSNGVWEYYETYIDKDTIEMVRKIANAEKVIIRSSGESRHYDMTLSKQQKQAMQKVLKAYEDAGGLTIIFDIDL</sequence>
<evidence type="ECO:0000313" key="4">
    <source>
        <dbReference type="Proteomes" id="UP000187323"/>
    </source>
</evidence>
<dbReference type="PROSITE" id="PS51257">
    <property type="entry name" value="PROKAR_LIPOPROTEIN"/>
    <property type="match status" value="1"/>
</dbReference>
<evidence type="ECO:0000256" key="2">
    <source>
        <dbReference type="SAM" id="SignalP"/>
    </source>
</evidence>
<comment type="caution">
    <text evidence="3">The sequence shown here is derived from an EMBL/GenBank/DDBJ whole genome shotgun (WGS) entry which is preliminary data.</text>
</comment>
<accession>A0AB36J7U9</accession>
<feature type="chain" id="PRO_5044336990" description="Lipoprotein" evidence="2">
    <location>
        <begin position="23"/>
        <end position="278"/>
    </location>
</feature>
<proteinExistence type="predicted"/>
<organism evidence="3 4">
    <name type="scientific">Paenibacillus odorifer</name>
    <dbReference type="NCBI Taxonomy" id="189426"/>
    <lineage>
        <taxon>Bacteria</taxon>
        <taxon>Bacillati</taxon>
        <taxon>Bacillota</taxon>
        <taxon>Bacilli</taxon>
        <taxon>Bacillales</taxon>
        <taxon>Paenibacillaceae</taxon>
        <taxon>Paenibacillus</taxon>
    </lineage>
</organism>
<evidence type="ECO:0000313" key="3">
    <source>
        <dbReference type="EMBL" id="OME10018.1"/>
    </source>
</evidence>
<feature type="signal peptide" evidence="2">
    <location>
        <begin position="1"/>
        <end position="22"/>
    </location>
</feature>